<dbReference type="EMBL" id="MK388121">
    <property type="protein sequence ID" value="QAV39063.1"/>
    <property type="molecule type" value="Genomic_DNA"/>
</dbReference>
<evidence type="ECO:0000313" key="24">
    <source>
        <dbReference type="EMBL" id="QAV38725.1"/>
    </source>
</evidence>
<dbReference type="EMBL" id="MK388106">
    <property type="protein sequence ID" value="QAV36528.1"/>
    <property type="molecule type" value="Genomic_DNA"/>
</dbReference>
<dbReference type="Proteomes" id="UP000293298">
    <property type="component" value="Segment"/>
</dbReference>
<dbReference type="Proteomes" id="UP000293478">
    <property type="component" value="Segment"/>
</dbReference>
<dbReference type="EMBL" id="MK388116">
    <property type="protein sequence ID" value="QAV38218.1"/>
    <property type="molecule type" value="Genomic_DNA"/>
</dbReference>
<dbReference type="Proteomes" id="UP000292676">
    <property type="component" value="Segment"/>
</dbReference>
<evidence type="ECO:0000313" key="32">
    <source>
        <dbReference type="EMBL" id="QAV41598.1"/>
    </source>
</evidence>
<dbReference type="EMBL" id="MK388143">
    <property type="protein sequence ID" value="QAV42781.1"/>
    <property type="molecule type" value="Genomic_DNA"/>
</dbReference>
<evidence type="ECO:0000313" key="7">
    <source>
        <dbReference type="EMBL" id="QAV34500.1"/>
    </source>
</evidence>
<evidence type="ECO:0000313" key="42">
    <source>
        <dbReference type="Proteomes" id="UP000291083"/>
    </source>
</evidence>
<dbReference type="EMBL" id="MK388107">
    <property type="protein sequence ID" value="QAV36697.1"/>
    <property type="molecule type" value="Genomic_DNA"/>
</dbReference>
<dbReference type="EMBL" id="MK388097">
    <property type="protein sequence ID" value="QAV35007.1"/>
    <property type="molecule type" value="Genomic_DNA"/>
</dbReference>
<protein>
    <submittedName>
        <fullName evidence="38">M018L</fullName>
    </submittedName>
    <submittedName>
        <fullName evidence="3">M18L</fullName>
    </submittedName>
</protein>
<evidence type="ECO:0000313" key="26">
    <source>
        <dbReference type="EMBL" id="QAV39232.1"/>
    </source>
</evidence>
<dbReference type="EMBL" id="MK388144">
    <property type="protein sequence ID" value="QAV42950.1"/>
    <property type="molecule type" value="Genomic_DNA"/>
</dbReference>
<dbReference type="Proteomes" id="UP000292406">
    <property type="component" value="Segment"/>
</dbReference>
<dbReference type="EMBL" id="MK388139">
    <property type="protein sequence ID" value="QAV42105.1"/>
    <property type="molecule type" value="Genomic_DNA"/>
</dbReference>
<evidence type="ECO:0000313" key="4">
    <source>
        <dbReference type="EMBL" id="ADK63658.1"/>
    </source>
</evidence>
<evidence type="ECO:0000313" key="19">
    <source>
        <dbReference type="EMBL" id="QAV37542.1"/>
    </source>
</evidence>
<dbReference type="EMBL" id="MK388103">
    <property type="protein sequence ID" value="QAV36021.1"/>
    <property type="molecule type" value="Genomic_DNA"/>
</dbReference>
<dbReference type="EMBL" id="MK388122">
    <property type="protein sequence ID" value="QAV39232.1"/>
    <property type="molecule type" value="Genomic_DNA"/>
</dbReference>
<dbReference type="Proteomes" id="UP000158288">
    <property type="component" value="Segment"/>
</dbReference>
<dbReference type="Proteomes" id="UP000291454">
    <property type="component" value="Genome"/>
</dbReference>
<evidence type="ECO:0000313" key="44">
    <source>
        <dbReference type="Proteomes" id="UP000299834"/>
    </source>
</evidence>
<dbReference type="Proteomes" id="UP000299834">
    <property type="component" value="Segment"/>
</dbReference>
<evidence type="ECO:0000313" key="10">
    <source>
        <dbReference type="EMBL" id="QAV35007.1"/>
    </source>
</evidence>
<evidence type="ECO:0000313" key="11">
    <source>
        <dbReference type="EMBL" id="QAV35176.1"/>
    </source>
</evidence>
<evidence type="ECO:0000313" key="23">
    <source>
        <dbReference type="EMBL" id="QAV38556.1"/>
    </source>
</evidence>
<dbReference type="EMBL" id="MK388104">
    <property type="protein sequence ID" value="QAV36190.1"/>
    <property type="molecule type" value="Genomic_DNA"/>
</dbReference>
<dbReference type="Proteomes" id="UP000291978">
    <property type="component" value="Segment"/>
</dbReference>
<evidence type="ECO:0000313" key="20">
    <source>
        <dbReference type="EMBL" id="QAV37880.1"/>
    </source>
</evidence>
<dbReference type="EMBL" id="MK388129">
    <property type="protein sequence ID" value="QAV40415.1"/>
    <property type="molecule type" value="Genomic_DNA"/>
</dbReference>
<reference evidence="5 39" key="3">
    <citation type="journal article" date="2012" name="PLoS Pathog.">
        <title>Evolutionary history and attenuation of myxoma virus on two continents.</title>
        <authorList>
            <person name="Kerr P.J."/>
            <person name="Ghedin E."/>
            <person name="Depasse J.V."/>
            <person name="Fitch A."/>
            <person name="Cattadori I.M."/>
            <person name="Hudson P.J."/>
            <person name="Tscharke D.C."/>
            <person name="Read A.F."/>
            <person name="Holmes E.C."/>
        </authorList>
    </citation>
    <scope>NUCLEOTIDE SEQUENCE [LARGE SCALE GENOMIC DNA]</scope>
    <source>
        <strain evidence="5">England/Cornwall/4-54/1</strain>
    </source>
</reference>
<evidence type="ECO:0000313" key="36">
    <source>
        <dbReference type="EMBL" id="QAV42781.1"/>
    </source>
</evidence>
<dbReference type="EMBL" id="MK388111">
    <property type="protein sequence ID" value="QAV37373.1"/>
    <property type="molecule type" value="Genomic_DNA"/>
</dbReference>
<dbReference type="OrthoDB" id="28780at10239"/>
<dbReference type="EMBL" id="MK388140">
    <property type="protein sequence ID" value="QAV42274.1"/>
    <property type="molecule type" value="Genomic_DNA"/>
</dbReference>
<evidence type="ECO:0000313" key="16">
    <source>
        <dbReference type="EMBL" id="QAV36697.1"/>
    </source>
</evidence>
<evidence type="ECO:0000313" key="33">
    <source>
        <dbReference type="EMBL" id="QAV42105.1"/>
    </source>
</evidence>
<evidence type="ECO:0000313" key="39">
    <source>
        <dbReference type="Proteomes" id="UP000096711"/>
    </source>
</evidence>
<dbReference type="Proteomes" id="UP000291536">
    <property type="component" value="Genome"/>
</dbReference>
<dbReference type="Proteomes" id="UP000291211">
    <property type="component" value="Genome"/>
</dbReference>
<dbReference type="EMBL" id="MK388112">
    <property type="protein sequence ID" value="QAV37542.1"/>
    <property type="molecule type" value="Genomic_DNA"/>
</dbReference>
<dbReference type="Proteomes" id="UP000291891">
    <property type="component" value="Segment"/>
</dbReference>
<dbReference type="EMBL" id="MK388113">
    <property type="protein sequence ID" value="QAV37711.1"/>
    <property type="molecule type" value="Genomic_DNA"/>
</dbReference>
<evidence type="ECO:0000313" key="29">
    <source>
        <dbReference type="EMBL" id="QAV40077.1"/>
    </source>
</evidence>
<evidence type="ECO:0000313" key="13">
    <source>
        <dbReference type="EMBL" id="QAV35514.1"/>
    </source>
</evidence>
<dbReference type="Proteomes" id="UP000291093">
    <property type="component" value="Segment"/>
</dbReference>
<evidence type="ECO:0000313" key="28">
    <source>
        <dbReference type="EMBL" id="QAV39908.1"/>
    </source>
</evidence>
<comment type="similarity">
    <text evidence="2">Belongs to the orthopoxvirus OPG052 family.</text>
</comment>
<evidence type="ECO:0000313" key="41">
    <source>
        <dbReference type="Proteomes" id="UP000160630"/>
    </source>
</evidence>
<dbReference type="Proteomes" id="UP000291149">
    <property type="component" value="Segment"/>
</dbReference>
<evidence type="ECO:0000313" key="21">
    <source>
        <dbReference type="EMBL" id="QAV38049.1"/>
    </source>
</evidence>
<keyword evidence="1" id="KW-0244">Early protein</keyword>
<dbReference type="EMBL" id="MK388126">
    <property type="protein sequence ID" value="QAV39908.1"/>
    <property type="molecule type" value="Genomic_DNA"/>
</dbReference>
<dbReference type="EMBL" id="MK388131">
    <property type="protein sequence ID" value="QAV40753.1"/>
    <property type="molecule type" value="Genomic_DNA"/>
</dbReference>
<evidence type="ECO:0000313" key="34">
    <source>
        <dbReference type="EMBL" id="QAV42274.1"/>
    </source>
</evidence>
<dbReference type="Proteomes" id="UP000292684">
    <property type="component" value="Segment"/>
</dbReference>
<evidence type="ECO:0000313" key="14">
    <source>
        <dbReference type="EMBL" id="QAV36190.1"/>
    </source>
</evidence>
<evidence type="ECO:0000313" key="40">
    <source>
        <dbReference type="Proteomes" id="UP000158288"/>
    </source>
</evidence>
<evidence type="ECO:0000313" key="37">
    <source>
        <dbReference type="EMBL" id="QAV42950.1"/>
    </source>
</evidence>
<dbReference type="EMBL" id="MK388099">
    <property type="protein sequence ID" value="QAV35345.1"/>
    <property type="molecule type" value="Genomic_DNA"/>
</dbReference>
<dbReference type="EMBL" id="MK836424">
    <property type="protein sequence ID" value="QCO69437.1"/>
    <property type="molecule type" value="Genomic_DNA"/>
</dbReference>
<evidence type="ECO:0000313" key="43">
    <source>
        <dbReference type="Proteomes" id="UP000291093"/>
    </source>
</evidence>
<dbReference type="Proteomes" id="UP000294146">
    <property type="component" value="Segment"/>
</dbReference>
<dbReference type="EMBL" id="MK388096">
    <property type="protein sequence ID" value="QAV34838.1"/>
    <property type="molecule type" value="Genomic_DNA"/>
</dbReference>
<dbReference type="Proteomes" id="UP000292450">
    <property type="component" value="Segment"/>
</dbReference>
<dbReference type="EMBL" id="MK388115">
    <property type="protein sequence ID" value="QAV38049.1"/>
    <property type="molecule type" value="Genomic_DNA"/>
</dbReference>
<dbReference type="Proteomes" id="UP000291359">
    <property type="component" value="Segment"/>
</dbReference>
<dbReference type="EMBL" id="MK388135">
    <property type="protein sequence ID" value="QAV41429.1"/>
    <property type="molecule type" value="Genomic_DNA"/>
</dbReference>
<dbReference type="EMBL" id="MK388127">
    <property type="protein sequence ID" value="QAV40077.1"/>
    <property type="molecule type" value="Genomic_DNA"/>
</dbReference>
<dbReference type="EMBL" id="MK388098">
    <property type="protein sequence ID" value="QAV35176.1"/>
    <property type="molecule type" value="Genomic_DNA"/>
</dbReference>
<dbReference type="EMBL" id="MK388141">
    <property type="protein sequence ID" value="QAV42443.1"/>
    <property type="molecule type" value="Genomic_DNA"/>
</dbReference>
<dbReference type="Proteomes" id="UP000293046">
    <property type="component" value="Segment"/>
</dbReference>
<dbReference type="Proteomes" id="UP000096711">
    <property type="component" value="Segment"/>
</dbReference>
<evidence type="ECO:0000313" key="12">
    <source>
        <dbReference type="EMBL" id="QAV35345.1"/>
    </source>
</evidence>
<sequence length="66" mass="7517">MSSYVKKINKAVVEGKTYKPSTPTNEEIQKYGCCLSIKKTQSGEKSKTCLQNNYPEIITNNMFYNT</sequence>
<dbReference type="InterPro" id="IPR008726">
    <property type="entry name" value="Poxvirus_F8"/>
</dbReference>
<dbReference type="EMBL" id="GQ409969">
    <property type="protein sequence ID" value="ADK63658.1"/>
    <property type="molecule type" value="Genomic_DNA"/>
</dbReference>
<dbReference type="EMBL" id="EU552530">
    <property type="protein sequence ID" value="ACB28640.1"/>
    <property type="molecule type" value="Genomic_DNA"/>
</dbReference>
<dbReference type="Proteomes" id="UP000294116">
    <property type="component" value="Genome"/>
</dbReference>
<dbReference type="EMBL" id="MK388136">
    <property type="protein sequence ID" value="QAV41598.1"/>
    <property type="molecule type" value="Genomic_DNA"/>
</dbReference>
<evidence type="ECO:0000313" key="35">
    <source>
        <dbReference type="EMBL" id="QAV42443.1"/>
    </source>
</evidence>
<dbReference type="Proteomes" id="UP000293069">
    <property type="component" value="Segment"/>
</dbReference>
<dbReference type="EMBL" id="MK388114">
    <property type="protein sequence ID" value="QAV37880.1"/>
    <property type="molecule type" value="Genomic_DNA"/>
</dbReference>
<dbReference type="EMBL" id="MK388093">
    <property type="protein sequence ID" value="QAV34331.1"/>
    <property type="molecule type" value="Genomic_DNA"/>
</dbReference>
<dbReference type="Proteomes" id="UP000293155">
    <property type="component" value="Genome"/>
</dbReference>
<dbReference type="Proteomes" id="UP000293088">
    <property type="component" value="Segment"/>
</dbReference>
<dbReference type="Proteomes" id="UP000292929">
    <property type="component" value="Segment"/>
</dbReference>
<proteinExistence type="inferred from homology"/>
<dbReference type="Proteomes" id="UP000293753">
    <property type="component" value="Genome"/>
</dbReference>
<reference evidence="4 40" key="2">
    <citation type="journal article" date="2011" name="Emerg. Infect. Dis.">
        <title>Genome sequence of SG33 strain and recombination between wild-type and vaccine myxoma viruses.</title>
        <authorList>
            <person name="Camus-Bouclainville C."/>
            <person name="Gretillat M."/>
            <person name="Py R."/>
            <person name="Gelfi J."/>
            <person name="Guerin J.L."/>
            <person name="Bertagnoli S."/>
        </authorList>
    </citation>
    <scope>NUCLEOTIDE SEQUENCE [LARGE SCALE GENOMIC DNA]</scope>
    <source>
        <strain evidence="4">SG33</strain>
    </source>
</reference>
<evidence type="ECO:0000313" key="22">
    <source>
        <dbReference type="EMBL" id="QAV38218.1"/>
    </source>
</evidence>
<evidence type="ECO:0000313" key="5">
    <source>
        <dbReference type="EMBL" id="AFU77619.1"/>
    </source>
</evidence>
<dbReference type="Proteomes" id="UP000292524">
    <property type="component" value="Genome"/>
</dbReference>
<dbReference type="Proteomes" id="UP000294008">
    <property type="component" value="Genome"/>
</dbReference>
<dbReference type="EMBL" id="MK388128">
    <property type="protein sequence ID" value="QAV40246.1"/>
    <property type="molecule type" value="Genomic_DNA"/>
</dbReference>
<dbReference type="Proteomes" id="UP000294984">
    <property type="component" value="Genome"/>
</dbReference>
<name>B2CWC4_9POXV</name>
<dbReference type="Proteomes" id="UP000294706">
    <property type="component" value="Segment"/>
</dbReference>
<dbReference type="Proteomes" id="UP000292598">
    <property type="component" value="Segment"/>
</dbReference>
<dbReference type="KEGG" id="vg:932127"/>
<organism evidence="3 41">
    <name type="scientific">Myxoma virus</name>
    <dbReference type="NCBI Taxonomy" id="10273"/>
    <lineage>
        <taxon>Viruses</taxon>
        <taxon>Varidnaviria</taxon>
        <taxon>Bamfordvirae</taxon>
        <taxon>Nucleocytoviricota</taxon>
        <taxon>Pokkesviricetes</taxon>
        <taxon>Chitovirales</taxon>
        <taxon>Poxviridae</taxon>
        <taxon>Chordopoxvirinae</taxon>
        <taxon>Leporipoxvirus</taxon>
        <taxon>Leporipoxvirus myxoma</taxon>
    </lineage>
</organism>
<reference evidence="42 43" key="4">
    <citation type="journal article" date="2019" name="J. Virol.">
        <title>Punctuated evolution of myxoma virus: rapid and disjunct evolution of a recent viral lineage in Australia.</title>
        <authorList>
            <person name="Eden J.-S."/>
            <person name="Kerr P.J."/>
            <person name="Holmes E.C."/>
        </authorList>
    </citation>
    <scope>NUCLEOTIDE SEQUENCE [LARGE SCALE GENOMIC DNA]</scope>
    <source>
        <strain evidence="11">Aust/ACT/Acton/04-2014</strain>
        <strain evidence="19">Aust/ACT/Acton/07-2008</strain>
        <strain evidence="17">Aust/ACT/Acton/08-2014</strain>
        <strain evidence="16">Aust/ACT/Mulligans Flat</strain>
        <strain evidence="8">Aust/ACT/Mulligans Flat/04-2013/1</strain>
        <strain evidence="6">Aust/ACT/Mulligans Flat/04-2013/2</strain>
        <strain evidence="27">Aust/ACT/Symonston/01-2016</strain>
        <strain evidence="14">Aust/NSW/Avenel/11-1990</strain>
        <strain evidence="26">Aust/NSW/Bluegums/04-2015</strain>
        <strain evidence="23">Aust/NSW/Deniliquin/02-2015</strain>
        <strain evidence="9">Aust/NSW/Euchareena</strain>
        <strain evidence="25">Aust/NSW/Murrumbateman/10-2014</strain>
        <strain evidence="13">Aust/SA/Adelaide Hills/05-2012</strain>
        <strain evidence="34">Aust/SA/Brooklyn Park/05-2016</strain>
        <strain evidence="7">Aust/SA/Coomandook/12-2013</strain>
        <strain evidence="33">Aust/SA/Echunga/05-2016</strain>
        <strain evidence="32">Aust/SA/Kangarilla/09-2015</strain>
        <strain evidence="35">Aust/SA/Lameroo/04-2016</strain>
        <strain evidence="20">Aust/SA/Monarto Zoo/11-2013</strain>
        <strain evidence="24">Aust/SA/Mt Gambier/01-2015</strain>
        <strain evidence="36">Aust/SA/Mt Gambier/03-2015</strain>
        <strain evidence="31">Aust/SA/Mt Gambier/09-2015</strain>
        <strain evidence="37">Aust/SA/Port Augusta/10-2014</strain>
        <strain evidence="28">Aust/SA/Pukatja/03-2016</strain>
        <strain evidence="29">Aust/SA/Quorn/03-2016</strain>
        <strain evidence="30">Aust/SA/Sandy Creek/04-2016</strain>
        <strain evidence="10">Aust/SA/Turretfield</strain>
        <strain evidence="15">Aust/Vic/Hattah/10-2012</strain>
        <strain evidence="18">Aust/Vic/Hoppers Crossing/03-2012</strain>
        <strain evidence="12">Aust/Vic/Wonga Park/03-2012</strain>
        <strain evidence="22">MYXV/AUS/1949</strain>
        <strain evidence="21">SLS/AUS/1956</strain>
    </source>
</reference>
<dbReference type="Proteomes" id="UP000292322">
    <property type="component" value="Segment"/>
</dbReference>
<dbReference type="EMBL" id="MK388102">
    <property type="protein sequence ID" value="QAV35852.1"/>
    <property type="molecule type" value="Genomic_DNA"/>
</dbReference>
<evidence type="ECO:0000313" key="6">
    <source>
        <dbReference type="EMBL" id="QAV34331.1"/>
    </source>
</evidence>
<reference evidence="38 44" key="5">
    <citation type="submission" date="2019-04" db="EMBL/GenBank/DDBJ databases">
        <title>Identification of a recombinant Myxoma virus infecting Iberian hare.</title>
        <authorList>
            <person name="Agueda-Pinto A."/>
            <person name="Lemos de Matos A."/>
            <person name="Abrantes M."/>
            <person name="Kraberger S."/>
            <person name="Gortazar C."/>
            <person name="McFadden G."/>
            <person name="Varsani A."/>
            <person name="Esteves P.J."/>
        </authorList>
    </citation>
    <scope>NUCLEOTIDE SEQUENCE [LARGE SCALE GENOMIC DNA]</scope>
    <source>
        <strain evidence="38">Toledo</strain>
    </source>
</reference>
<dbReference type="Proteomes" id="UP000293529">
    <property type="component" value="Segment"/>
</dbReference>
<dbReference type="EMBL" id="MK388119">
    <property type="protein sequence ID" value="QAV38725.1"/>
    <property type="molecule type" value="Genomic_DNA"/>
</dbReference>
<evidence type="ECO:0000313" key="17">
    <source>
        <dbReference type="EMBL" id="QAV37204.1"/>
    </source>
</evidence>
<dbReference type="Proteomes" id="UP000291627">
    <property type="component" value="Segment"/>
</dbReference>
<dbReference type="Proteomes" id="UP000291100">
    <property type="component" value="Genome"/>
</dbReference>
<dbReference type="Proteomes" id="UP000294048">
    <property type="component" value="Segment"/>
</dbReference>
<dbReference type="EMBL" id="JX565566">
    <property type="protein sequence ID" value="AFU77619.1"/>
    <property type="molecule type" value="Genomic_DNA"/>
</dbReference>
<reference evidence="3 41" key="1">
    <citation type="journal article" date="2009" name="J. Virol.">
        <title>Genome comparison of a nonpathogenic myxoma virus field strain with its ancestor, the virulent Lausanne strain.</title>
        <authorList>
            <person name="Morales M."/>
            <person name="Ramirez M.A."/>
            <person name="Cano M.J."/>
            <person name="Parraga M."/>
            <person name="Castilla J."/>
            <person name="Perez-Ordoyo L.I."/>
            <person name="Torres J.M."/>
            <person name="Barcena J."/>
        </authorList>
    </citation>
    <scope>NUCLEOTIDE SEQUENCE [LARGE SCALE GENOMIC DNA]</scope>
    <source>
        <strain evidence="3">6918</strain>
    </source>
</reference>
<dbReference type="Proteomes" id="UP000293058">
    <property type="component" value="Genome"/>
</dbReference>
<evidence type="ECO:0000256" key="1">
    <source>
        <dbReference type="ARBA" id="ARBA00022518"/>
    </source>
</evidence>
<dbReference type="EMBL" id="MK388110">
    <property type="protein sequence ID" value="QAV37204.1"/>
    <property type="molecule type" value="Genomic_DNA"/>
</dbReference>
<evidence type="ECO:0000313" key="15">
    <source>
        <dbReference type="EMBL" id="QAV36359.1"/>
    </source>
</evidence>
<dbReference type="Proteomes" id="UP000293733">
    <property type="component" value="Segment"/>
</dbReference>
<dbReference type="Proteomes" id="UP000291566">
    <property type="component" value="Segment"/>
</dbReference>
<dbReference type="Proteomes" id="UP000160630">
    <property type="component" value="Segment"/>
</dbReference>
<evidence type="ECO:0000256" key="2">
    <source>
        <dbReference type="ARBA" id="ARBA00034700"/>
    </source>
</evidence>
<dbReference type="Pfam" id="PF05886">
    <property type="entry name" value="Orthopox_F8"/>
    <property type="match status" value="1"/>
</dbReference>
<evidence type="ECO:0000313" key="8">
    <source>
        <dbReference type="EMBL" id="QAV34669.1"/>
    </source>
</evidence>
<dbReference type="Proteomes" id="UP000293894">
    <property type="component" value="Genome"/>
</dbReference>
<dbReference type="RefSeq" id="NP_051732.1">
    <property type="nucleotide sequence ID" value="NC_001132.2"/>
</dbReference>
<dbReference type="EMBL" id="MK388118">
    <property type="protein sequence ID" value="QAV38556.1"/>
    <property type="molecule type" value="Genomic_DNA"/>
</dbReference>
<dbReference type="EMBL" id="MK388095">
    <property type="protein sequence ID" value="QAV34669.1"/>
    <property type="molecule type" value="Genomic_DNA"/>
</dbReference>
<dbReference type="EMBL" id="MK388105">
    <property type="protein sequence ID" value="QAV36359.1"/>
    <property type="molecule type" value="Genomic_DNA"/>
</dbReference>
<dbReference type="EMBL" id="MK388101">
    <property type="protein sequence ID" value="QAV35683.1"/>
    <property type="molecule type" value="Genomic_DNA"/>
</dbReference>
<dbReference type="EMBL" id="MK388109">
    <property type="protein sequence ID" value="QAV37035.1"/>
    <property type="molecule type" value="Genomic_DNA"/>
</dbReference>
<evidence type="ECO:0000313" key="38">
    <source>
        <dbReference type="EMBL" id="QCO69437.1"/>
    </source>
</evidence>
<dbReference type="Proteomes" id="UP000294127">
    <property type="component" value="Segment"/>
</dbReference>
<evidence type="ECO:0000313" key="9">
    <source>
        <dbReference type="EMBL" id="QAV34838.1"/>
    </source>
</evidence>
<dbReference type="Proteomes" id="UP000292368">
    <property type="component" value="Segment"/>
</dbReference>
<dbReference type="Proteomes" id="UP000291290">
    <property type="component" value="Segment"/>
</dbReference>
<evidence type="ECO:0000313" key="30">
    <source>
        <dbReference type="EMBL" id="QAV40246.1"/>
    </source>
</evidence>
<evidence type="ECO:0000313" key="25">
    <source>
        <dbReference type="EMBL" id="QAV39063.1"/>
    </source>
</evidence>
<dbReference type="EMBL" id="MK388125">
    <property type="protein sequence ID" value="QAV39739.1"/>
    <property type="molecule type" value="Genomic_DNA"/>
</dbReference>
<evidence type="ECO:0000313" key="31">
    <source>
        <dbReference type="EMBL" id="QAV41429.1"/>
    </source>
</evidence>
<evidence type="ECO:0000313" key="18">
    <source>
        <dbReference type="EMBL" id="QAV37373.1"/>
    </source>
</evidence>
<dbReference type="EMBL" id="MK388132">
    <property type="protein sequence ID" value="QAV40922.1"/>
    <property type="molecule type" value="Genomic_DNA"/>
</dbReference>
<gene>
    <name evidence="3 4" type="ORF">m018L</name>
</gene>
<dbReference type="EMBL" id="MK388100">
    <property type="protein sequence ID" value="QAV35514.1"/>
    <property type="molecule type" value="Genomic_DNA"/>
</dbReference>
<accession>B2CWC4</accession>
<dbReference type="EMBL" id="MK388094">
    <property type="protein sequence ID" value="QAV34500.1"/>
    <property type="molecule type" value="Genomic_DNA"/>
</dbReference>
<evidence type="ECO:0000313" key="3">
    <source>
        <dbReference type="EMBL" id="ACB28640.1"/>
    </source>
</evidence>
<dbReference type="GeneID" id="932127"/>
<evidence type="ECO:0000313" key="27">
    <source>
        <dbReference type="EMBL" id="QAV39739.1"/>
    </source>
</evidence>
<dbReference type="Proteomes" id="UP000293723">
    <property type="component" value="Segment"/>
</dbReference>
<dbReference type="Proteomes" id="UP000291083">
    <property type="component" value="Segment"/>
</dbReference>
<dbReference type="Proteomes" id="UP000293012">
    <property type="component" value="Segment"/>
</dbReference>
<dbReference type="EMBL" id="MK388130">
    <property type="protein sequence ID" value="QAV40584.1"/>
    <property type="molecule type" value="Genomic_DNA"/>
</dbReference>